<evidence type="ECO:0000313" key="3">
    <source>
        <dbReference type="Proteomes" id="UP000020077"/>
    </source>
</evidence>
<keyword evidence="2" id="KW-0808">Transferase</keyword>
<feature type="region of interest" description="Disordered" evidence="1">
    <location>
        <begin position="121"/>
        <end position="154"/>
    </location>
</feature>
<dbReference type="Gene3D" id="3.40.1080.10">
    <property type="entry name" value="Glutaconate Coenzyme A-transferase"/>
    <property type="match status" value="1"/>
</dbReference>
<name>A0A080LVM9_9PROT</name>
<dbReference type="Pfam" id="PF01144">
    <property type="entry name" value="CoA_trans"/>
    <property type="match status" value="1"/>
</dbReference>
<proteinExistence type="predicted"/>
<protein>
    <submittedName>
        <fullName evidence="2">Acetate CoA-transferase YdiF</fullName>
        <ecNumber evidence="2">2.8.3.8</ecNumber>
    </submittedName>
</protein>
<organism evidence="2 3">
    <name type="scientific">Candidatus Accumulibacter phosphatis</name>
    <dbReference type="NCBI Taxonomy" id="327160"/>
    <lineage>
        <taxon>Bacteria</taxon>
        <taxon>Pseudomonadati</taxon>
        <taxon>Pseudomonadota</taxon>
        <taxon>Betaproteobacteria</taxon>
        <taxon>Candidatus Accumulibacter</taxon>
    </lineage>
</organism>
<comment type="caution">
    <text evidence="2">The sequence shown here is derived from an EMBL/GenBank/DDBJ whole genome shotgun (WGS) entry which is preliminary data.</text>
</comment>
<evidence type="ECO:0000313" key="2">
    <source>
        <dbReference type="EMBL" id="KFB72681.1"/>
    </source>
</evidence>
<dbReference type="GO" id="GO:0008775">
    <property type="term" value="F:acetate CoA-transferase activity"/>
    <property type="evidence" value="ECO:0007669"/>
    <property type="project" value="UniProtKB-EC"/>
</dbReference>
<gene>
    <name evidence="2" type="primary">ydiF_2</name>
    <name evidence="2" type="ORF">AW09_002124</name>
</gene>
<dbReference type="EC" id="2.8.3.8" evidence="2"/>
<dbReference type="Proteomes" id="UP000020077">
    <property type="component" value="Unassembled WGS sequence"/>
</dbReference>
<accession>A0A080LVM9</accession>
<evidence type="ECO:0000256" key="1">
    <source>
        <dbReference type="SAM" id="MobiDB-lite"/>
    </source>
</evidence>
<dbReference type="SUPFAM" id="SSF100950">
    <property type="entry name" value="NagB/RpiA/CoA transferase-like"/>
    <property type="match status" value="1"/>
</dbReference>
<reference evidence="2 3" key="1">
    <citation type="submission" date="2014-02" db="EMBL/GenBank/DDBJ databases">
        <title>Expanding our view of genomic diversity in Candidatus Accumulibacter clades.</title>
        <authorList>
            <person name="Skennerton C.T."/>
            <person name="Barr J.J."/>
            <person name="Slater F.R."/>
            <person name="Bond P.L."/>
            <person name="Tyson G.W."/>
        </authorList>
    </citation>
    <scope>NUCLEOTIDE SEQUENCE [LARGE SCALE GENOMIC DNA]</scope>
    <source>
        <strain evidence="3">BA-91</strain>
    </source>
</reference>
<dbReference type="PANTHER" id="PTHR43293:SF1">
    <property type="entry name" value="ACETATE COA-TRANSFERASE YDIF"/>
    <property type="match status" value="1"/>
</dbReference>
<dbReference type="PANTHER" id="PTHR43293">
    <property type="entry name" value="ACETATE COA-TRANSFERASE YDIF"/>
    <property type="match status" value="1"/>
</dbReference>
<dbReference type="InterPro" id="IPR004165">
    <property type="entry name" value="CoA_trans_fam_I"/>
</dbReference>
<dbReference type="EMBL" id="JDVG02000351">
    <property type="protein sequence ID" value="KFB72681.1"/>
    <property type="molecule type" value="Genomic_DNA"/>
</dbReference>
<dbReference type="InterPro" id="IPR037171">
    <property type="entry name" value="NagB/RpiA_transferase-like"/>
</dbReference>
<sequence length="154" mass="16584">MRSKIVTADEAIALIRDGDTLASTGFVQTGFTEALLSALEHCFLTTGSPRNLALFAAAGQGDGKTLGLNHLGHEGLLRRVVAGHWGRMPTVAKLALDNRIQAYNLPQGIICQLFRNLAQQRHRHSPGRTDRRAQRAAATPGQDSGHSGRLRGRG</sequence>
<dbReference type="AlphaFoldDB" id="A0A080LVM9"/>